<feature type="binding site" evidence="7">
    <location>
        <position position="99"/>
    </location>
    <ligand>
        <name>shikimate</name>
        <dbReference type="ChEBI" id="CHEBI:36208"/>
    </ligand>
</feature>
<feature type="binding site" evidence="7">
    <location>
        <position position="235"/>
    </location>
    <ligand>
        <name>NADP(+)</name>
        <dbReference type="ChEBI" id="CHEBI:58349"/>
    </ligand>
</feature>
<dbReference type="InterPro" id="IPR036291">
    <property type="entry name" value="NAD(P)-bd_dom_sf"/>
</dbReference>
<dbReference type="PANTHER" id="PTHR21089:SF1">
    <property type="entry name" value="BIFUNCTIONAL 3-DEHYDROQUINATE DEHYDRATASE_SHIKIMATE DEHYDROGENASE, CHLOROPLASTIC"/>
    <property type="match status" value="1"/>
</dbReference>
<evidence type="ECO:0000313" key="9">
    <source>
        <dbReference type="EMBL" id="HIU69877.1"/>
    </source>
</evidence>
<evidence type="ECO:0000256" key="1">
    <source>
        <dbReference type="ARBA" id="ARBA00004871"/>
    </source>
</evidence>
<comment type="similarity">
    <text evidence="7">Belongs to the shikimate dehydrogenase family.</text>
</comment>
<dbReference type="InterPro" id="IPR013708">
    <property type="entry name" value="Shikimate_DH-bd_N"/>
</dbReference>
<dbReference type="Gene3D" id="3.40.50.720">
    <property type="entry name" value="NAD(P)-binding Rossmann-like Domain"/>
    <property type="match status" value="1"/>
</dbReference>
<dbReference type="NCBIfam" id="TIGR00507">
    <property type="entry name" value="aroE"/>
    <property type="match status" value="1"/>
</dbReference>
<evidence type="ECO:0000259" key="8">
    <source>
        <dbReference type="Pfam" id="PF08501"/>
    </source>
</evidence>
<dbReference type="GO" id="GO:0008652">
    <property type="term" value="P:amino acid biosynthetic process"/>
    <property type="evidence" value="ECO:0007669"/>
    <property type="project" value="UniProtKB-KW"/>
</dbReference>
<dbReference type="PANTHER" id="PTHR21089">
    <property type="entry name" value="SHIKIMATE DEHYDROGENASE"/>
    <property type="match status" value="1"/>
</dbReference>
<feature type="binding site" evidence="7">
    <location>
        <position position="59"/>
    </location>
    <ligand>
        <name>shikimate</name>
        <dbReference type="ChEBI" id="CHEBI:36208"/>
    </ligand>
</feature>
<evidence type="ECO:0000256" key="2">
    <source>
        <dbReference type="ARBA" id="ARBA00012962"/>
    </source>
</evidence>
<accession>A0A9D1MVN7</accession>
<protein>
    <recommendedName>
        <fullName evidence="2 7">Shikimate dehydrogenase (NADP(+))</fullName>
        <shortName evidence="7">SDH</shortName>
        <ecNumber evidence="2 7">1.1.1.25</ecNumber>
    </recommendedName>
</protein>
<evidence type="ECO:0000313" key="10">
    <source>
        <dbReference type="Proteomes" id="UP000824125"/>
    </source>
</evidence>
<keyword evidence="6 7" id="KW-0057">Aromatic amino acid biosynthesis</keyword>
<reference evidence="9" key="2">
    <citation type="journal article" date="2021" name="PeerJ">
        <title>Extensive microbial diversity within the chicken gut microbiome revealed by metagenomics and culture.</title>
        <authorList>
            <person name="Gilroy R."/>
            <person name="Ravi A."/>
            <person name="Getino M."/>
            <person name="Pursley I."/>
            <person name="Horton D.L."/>
            <person name="Alikhan N.F."/>
            <person name="Baker D."/>
            <person name="Gharbi K."/>
            <person name="Hall N."/>
            <person name="Watson M."/>
            <person name="Adriaenssens E.M."/>
            <person name="Foster-Nyarko E."/>
            <person name="Jarju S."/>
            <person name="Secka A."/>
            <person name="Antonio M."/>
            <person name="Oren A."/>
            <person name="Chaudhuri R.R."/>
            <person name="La Ragione R."/>
            <person name="Hildebrand F."/>
            <person name="Pallen M.J."/>
        </authorList>
    </citation>
    <scope>NUCLEOTIDE SEQUENCE</scope>
    <source>
        <strain evidence="9">CHK176-6737</strain>
    </source>
</reference>
<dbReference type="GO" id="GO:0004764">
    <property type="term" value="F:shikimate 3-dehydrogenase (NADP+) activity"/>
    <property type="evidence" value="ECO:0007669"/>
    <property type="project" value="UniProtKB-UniRule"/>
</dbReference>
<dbReference type="GO" id="GO:0019632">
    <property type="term" value="P:shikimate metabolic process"/>
    <property type="evidence" value="ECO:0007669"/>
    <property type="project" value="InterPro"/>
</dbReference>
<dbReference type="GO" id="GO:0009073">
    <property type="term" value="P:aromatic amino acid family biosynthetic process"/>
    <property type="evidence" value="ECO:0007669"/>
    <property type="project" value="UniProtKB-KW"/>
</dbReference>
<organism evidence="9 10">
    <name type="scientific">Candidatus Scybalenecus merdavium</name>
    <dbReference type="NCBI Taxonomy" id="2840939"/>
    <lineage>
        <taxon>Bacteria</taxon>
        <taxon>Bacillati</taxon>
        <taxon>Bacillota</taxon>
        <taxon>Clostridia</taxon>
        <taxon>Eubacteriales</taxon>
        <taxon>Oscillospiraceae</taxon>
        <taxon>Oscillospiraceae incertae sedis</taxon>
        <taxon>Candidatus Scybalenecus</taxon>
    </lineage>
</organism>
<evidence type="ECO:0000256" key="4">
    <source>
        <dbReference type="ARBA" id="ARBA00022857"/>
    </source>
</evidence>
<dbReference type="InterPro" id="IPR011342">
    <property type="entry name" value="Shikimate_DH"/>
</dbReference>
<dbReference type="GO" id="GO:0005829">
    <property type="term" value="C:cytosol"/>
    <property type="evidence" value="ECO:0007669"/>
    <property type="project" value="TreeGrafter"/>
</dbReference>
<dbReference type="GO" id="GO:0050661">
    <property type="term" value="F:NADP binding"/>
    <property type="evidence" value="ECO:0007669"/>
    <property type="project" value="InterPro"/>
</dbReference>
<feature type="binding site" evidence="7">
    <location>
        <position position="212"/>
    </location>
    <ligand>
        <name>NADP(+)</name>
        <dbReference type="ChEBI" id="CHEBI:58349"/>
    </ligand>
</feature>
<feature type="domain" description="Shikimate dehydrogenase substrate binding N-terminal" evidence="8">
    <location>
        <begin position="6"/>
        <end position="86"/>
    </location>
</feature>
<keyword evidence="4 7" id="KW-0521">NADP</keyword>
<feature type="binding site" evidence="7">
    <location>
        <position position="242"/>
    </location>
    <ligand>
        <name>shikimate</name>
        <dbReference type="ChEBI" id="CHEBI:36208"/>
    </ligand>
</feature>
<comment type="pathway">
    <text evidence="1 7">Metabolic intermediate biosynthesis; chorismate biosynthesis; chorismate from D-erythrose 4-phosphate and phosphoenolpyruvate: step 4/7.</text>
</comment>
<gene>
    <name evidence="7 9" type="primary">aroE</name>
    <name evidence="9" type="ORF">IAD23_07975</name>
</gene>
<dbReference type="SUPFAM" id="SSF53223">
    <property type="entry name" value="Aminoacid dehydrogenase-like, N-terminal domain"/>
    <property type="match status" value="1"/>
</dbReference>
<dbReference type="EC" id="1.1.1.25" evidence="2 7"/>
<feature type="binding site" evidence="7">
    <location>
        <position position="84"/>
    </location>
    <ligand>
        <name>shikimate</name>
        <dbReference type="ChEBI" id="CHEBI:36208"/>
    </ligand>
</feature>
<dbReference type="HAMAP" id="MF_00222">
    <property type="entry name" value="Shikimate_DH_AroE"/>
    <property type="match status" value="1"/>
</dbReference>
<dbReference type="Gene3D" id="3.40.50.10860">
    <property type="entry name" value="Leucine Dehydrogenase, chain A, domain 1"/>
    <property type="match status" value="1"/>
</dbReference>
<comment type="function">
    <text evidence="7">Involved in the biosynthesis of the chorismate, which leads to the biosynthesis of aromatic amino acids. Catalyzes the reversible NADPH linked reduction of 3-dehydroshikimate (DHSA) to yield shikimate (SA).</text>
</comment>
<dbReference type="Pfam" id="PF08501">
    <property type="entry name" value="Shikimate_dh_N"/>
    <property type="match status" value="1"/>
</dbReference>
<dbReference type="EMBL" id="DVNM01000045">
    <property type="protein sequence ID" value="HIU69877.1"/>
    <property type="molecule type" value="Genomic_DNA"/>
</dbReference>
<dbReference type="CDD" id="cd01065">
    <property type="entry name" value="NAD_bind_Shikimate_DH"/>
    <property type="match status" value="1"/>
</dbReference>
<keyword evidence="5 7" id="KW-0560">Oxidoreductase</keyword>
<feature type="binding site" evidence="7">
    <location>
        <begin position="14"/>
        <end position="16"/>
    </location>
    <ligand>
        <name>shikimate</name>
        <dbReference type="ChEBI" id="CHEBI:36208"/>
    </ligand>
</feature>
<evidence type="ECO:0000256" key="6">
    <source>
        <dbReference type="ARBA" id="ARBA00023141"/>
    </source>
</evidence>
<sequence>MKHFALIGFPLGHSLSVVIHQTLMRRAGTDGDYILKETAPQDLPQAVDELRRLDGFNVTIPHKIRILPYLDGLSEKAELFGAVNTVSVKNGRFYGDNTDWLGFLKGLELAGMELGGKVLLCGAGGAARMAAIEAVLAGADLTIAARKIQKAEALAAEIKEKLNARVHTCTLDAASGTYDLIVNATPCGMFPHTNECPLAEETVCRAGSVFDMIYNPQETKLLAAAHSAGVKTANGLTMLAGQAAAAETLWNGTVFTRDDILAAVDAAGKELEKK</sequence>
<dbReference type="Proteomes" id="UP000824125">
    <property type="component" value="Unassembled WGS sequence"/>
</dbReference>
<evidence type="ECO:0000256" key="7">
    <source>
        <dbReference type="HAMAP-Rule" id="MF_00222"/>
    </source>
</evidence>
<dbReference type="InterPro" id="IPR022893">
    <property type="entry name" value="Shikimate_DH_fam"/>
</dbReference>
<feature type="binding site" evidence="7">
    <location>
        <position position="214"/>
    </location>
    <ligand>
        <name>shikimate</name>
        <dbReference type="ChEBI" id="CHEBI:36208"/>
    </ligand>
</feature>
<feature type="binding site" evidence="7">
    <location>
        <position position="75"/>
    </location>
    <ligand>
        <name>NADP(+)</name>
        <dbReference type="ChEBI" id="CHEBI:58349"/>
    </ligand>
</feature>
<name>A0A9D1MVN7_9FIRM</name>
<evidence type="ECO:0000256" key="5">
    <source>
        <dbReference type="ARBA" id="ARBA00023002"/>
    </source>
</evidence>
<evidence type="ECO:0000256" key="3">
    <source>
        <dbReference type="ARBA" id="ARBA00022605"/>
    </source>
</evidence>
<keyword evidence="3 7" id="KW-0028">Amino-acid biosynthesis</keyword>
<proteinExistence type="inferred from homology"/>
<comment type="caution">
    <text evidence="7">Lacks conserved residue(s) required for the propagation of feature annotation.</text>
</comment>
<dbReference type="GO" id="GO:0009423">
    <property type="term" value="P:chorismate biosynthetic process"/>
    <property type="evidence" value="ECO:0007669"/>
    <property type="project" value="UniProtKB-UniRule"/>
</dbReference>
<dbReference type="AlphaFoldDB" id="A0A9D1MVN7"/>
<feature type="active site" description="Proton acceptor" evidence="7">
    <location>
        <position position="63"/>
    </location>
</feature>
<comment type="subunit">
    <text evidence="7">Homodimer.</text>
</comment>
<comment type="catalytic activity">
    <reaction evidence="7">
        <text>shikimate + NADP(+) = 3-dehydroshikimate + NADPH + H(+)</text>
        <dbReference type="Rhea" id="RHEA:17737"/>
        <dbReference type="ChEBI" id="CHEBI:15378"/>
        <dbReference type="ChEBI" id="CHEBI:16630"/>
        <dbReference type="ChEBI" id="CHEBI:36208"/>
        <dbReference type="ChEBI" id="CHEBI:57783"/>
        <dbReference type="ChEBI" id="CHEBI:58349"/>
        <dbReference type="EC" id="1.1.1.25"/>
    </reaction>
</comment>
<comment type="caution">
    <text evidence="9">The sequence shown here is derived from an EMBL/GenBank/DDBJ whole genome shotgun (WGS) entry which is preliminary data.</text>
</comment>
<dbReference type="SUPFAM" id="SSF51735">
    <property type="entry name" value="NAD(P)-binding Rossmann-fold domains"/>
    <property type="match status" value="1"/>
</dbReference>
<dbReference type="InterPro" id="IPR046346">
    <property type="entry name" value="Aminoacid_DH-like_N_sf"/>
</dbReference>
<feature type="binding site" evidence="7">
    <location>
        <begin position="122"/>
        <end position="126"/>
    </location>
    <ligand>
        <name>NADP(+)</name>
        <dbReference type="ChEBI" id="CHEBI:58349"/>
    </ligand>
</feature>
<reference evidence="9" key="1">
    <citation type="submission" date="2020-10" db="EMBL/GenBank/DDBJ databases">
        <authorList>
            <person name="Gilroy R."/>
        </authorList>
    </citation>
    <scope>NUCLEOTIDE SEQUENCE</scope>
    <source>
        <strain evidence="9">CHK176-6737</strain>
    </source>
</reference>